<dbReference type="OrthoDB" id="4026272at2759"/>
<gene>
    <name evidence="2" type="ORF">Cantr_09715</name>
</gene>
<dbReference type="EMBL" id="QLNQ01000024">
    <property type="protein sequence ID" value="RCK63152.1"/>
    <property type="molecule type" value="Genomic_DNA"/>
</dbReference>
<sequence>MLVLVDEAGDAAKGWVLSDDQLYLGYDPVFVVLSVCDDGSVHLGAGDCTVLTDIAILNSVTGDPSDEPTPIESDSETTSTTTTTLAGPEPTHPVIDPLKPSTIETLFEDEYLQFLTDGVHVRLLLGDLALFRIDEGYLKVGDDKCVSIAEDGLIVLVGEREYAAFDWGIEEGQLYCEITSRALARDTEEPVTFSYCDIDDEYLHYVGEASGCQVLANVILRNTKSPDEPEESSGYESYESEEPSETGGTTSTTDASTTTGTIGPVSTSDATDATSGTSATTGGSTDVTSSGSSATATTTGEASVITITSCDPSGSFTEIVTTVLPSSQSTHQSRLTTITEHTTPTATSCEDTTLSETRAEVRSTVYTTYCPATTAAVDVLPVSPKSTITVTICSEGTECEEVVTVVPADQTTSAQTGHSRTTVAESPGCPITSGIENRAVFPELSPIVAGLLVLLHFVL</sequence>
<feature type="compositionally biased region" description="Low complexity" evidence="1">
    <location>
        <begin position="245"/>
        <end position="300"/>
    </location>
</feature>
<dbReference type="STRING" id="5486.A0A367YDQ9"/>
<feature type="region of interest" description="Disordered" evidence="1">
    <location>
        <begin position="223"/>
        <end position="300"/>
    </location>
</feature>
<accession>A0A367YDQ9</accession>
<evidence type="ECO:0000313" key="2">
    <source>
        <dbReference type="EMBL" id="RCK63152.1"/>
    </source>
</evidence>
<organism evidence="2 3">
    <name type="scientific">Candida viswanathii</name>
    <dbReference type="NCBI Taxonomy" id="5486"/>
    <lineage>
        <taxon>Eukaryota</taxon>
        <taxon>Fungi</taxon>
        <taxon>Dikarya</taxon>
        <taxon>Ascomycota</taxon>
        <taxon>Saccharomycotina</taxon>
        <taxon>Pichiomycetes</taxon>
        <taxon>Debaryomycetaceae</taxon>
        <taxon>Candida/Lodderomyces clade</taxon>
        <taxon>Candida</taxon>
    </lineage>
</organism>
<evidence type="ECO:0000256" key="1">
    <source>
        <dbReference type="SAM" id="MobiDB-lite"/>
    </source>
</evidence>
<feature type="compositionally biased region" description="Low complexity" evidence="1">
    <location>
        <begin position="68"/>
        <end position="89"/>
    </location>
</feature>
<comment type="caution">
    <text evidence="2">The sequence shown here is derived from an EMBL/GenBank/DDBJ whole genome shotgun (WGS) entry which is preliminary data.</text>
</comment>
<protein>
    <submittedName>
        <fullName evidence="2">Uncharacterized protein</fullName>
    </submittedName>
</protein>
<proteinExistence type="predicted"/>
<evidence type="ECO:0000313" key="3">
    <source>
        <dbReference type="Proteomes" id="UP000253472"/>
    </source>
</evidence>
<reference evidence="2 3" key="1">
    <citation type="submission" date="2018-06" db="EMBL/GenBank/DDBJ databases">
        <title>Whole genome sequencing of Candida tropicalis (genome annotated by CSBL at Korea University).</title>
        <authorList>
            <person name="Ahn J."/>
        </authorList>
    </citation>
    <scope>NUCLEOTIDE SEQUENCE [LARGE SCALE GENOMIC DNA]</scope>
    <source>
        <strain evidence="2 3">ATCC 20962</strain>
    </source>
</reference>
<keyword evidence="3" id="KW-1185">Reference proteome</keyword>
<name>A0A367YDQ9_9ASCO</name>
<dbReference type="AlphaFoldDB" id="A0A367YDQ9"/>
<dbReference type="Proteomes" id="UP000253472">
    <property type="component" value="Unassembled WGS sequence"/>
</dbReference>
<feature type="region of interest" description="Disordered" evidence="1">
    <location>
        <begin position="61"/>
        <end position="97"/>
    </location>
</feature>
<feature type="compositionally biased region" description="Acidic residues" evidence="1">
    <location>
        <begin position="228"/>
        <end position="244"/>
    </location>
</feature>